<accession>A0A6C0F7N5</accession>
<dbReference type="AlphaFoldDB" id="A0A6C0F7N5"/>
<sequence length="65" mass="8172">MYWTDWSYGKRRMSSKLETLLEPPRKRNCFERFFCFYNKRHEENLSDSILYQKNPPKKVRFTFNI</sequence>
<evidence type="ECO:0000313" key="1">
    <source>
        <dbReference type="EMBL" id="QHT37836.1"/>
    </source>
</evidence>
<reference evidence="1" key="1">
    <citation type="journal article" date="2020" name="Nature">
        <title>Giant virus diversity and host interactions through global metagenomics.</title>
        <authorList>
            <person name="Schulz F."/>
            <person name="Roux S."/>
            <person name="Paez-Espino D."/>
            <person name="Jungbluth S."/>
            <person name="Walsh D.A."/>
            <person name="Denef V.J."/>
            <person name="McMahon K.D."/>
            <person name="Konstantinidis K.T."/>
            <person name="Eloe-Fadrosh E.A."/>
            <person name="Kyrpides N.C."/>
            <person name="Woyke T."/>
        </authorList>
    </citation>
    <scope>NUCLEOTIDE SEQUENCE</scope>
    <source>
        <strain evidence="1">GVMAG-S-ERX556049-19</strain>
    </source>
</reference>
<name>A0A6C0F7N5_9ZZZZ</name>
<proteinExistence type="predicted"/>
<dbReference type="EMBL" id="MN738821">
    <property type="protein sequence ID" value="QHT37836.1"/>
    <property type="molecule type" value="Genomic_DNA"/>
</dbReference>
<protein>
    <submittedName>
        <fullName evidence="1">Uncharacterized protein</fullName>
    </submittedName>
</protein>
<organism evidence="1">
    <name type="scientific">viral metagenome</name>
    <dbReference type="NCBI Taxonomy" id="1070528"/>
    <lineage>
        <taxon>unclassified sequences</taxon>
        <taxon>metagenomes</taxon>
        <taxon>organismal metagenomes</taxon>
    </lineage>
</organism>